<feature type="chain" id="PRO_5020694670" evidence="1">
    <location>
        <begin position="34"/>
        <end position="84"/>
    </location>
</feature>
<organism evidence="2 3">
    <name type="scientific">Temnothorax longispinosus</name>
    <dbReference type="NCBI Taxonomy" id="300112"/>
    <lineage>
        <taxon>Eukaryota</taxon>
        <taxon>Metazoa</taxon>
        <taxon>Ecdysozoa</taxon>
        <taxon>Arthropoda</taxon>
        <taxon>Hexapoda</taxon>
        <taxon>Insecta</taxon>
        <taxon>Pterygota</taxon>
        <taxon>Neoptera</taxon>
        <taxon>Endopterygota</taxon>
        <taxon>Hymenoptera</taxon>
        <taxon>Apocrita</taxon>
        <taxon>Aculeata</taxon>
        <taxon>Formicoidea</taxon>
        <taxon>Formicidae</taxon>
        <taxon>Myrmicinae</taxon>
        <taxon>Temnothorax</taxon>
    </lineage>
</organism>
<keyword evidence="3" id="KW-1185">Reference proteome</keyword>
<keyword evidence="1" id="KW-0732">Signal</keyword>
<dbReference type="Proteomes" id="UP000310200">
    <property type="component" value="Unassembled WGS sequence"/>
</dbReference>
<reference evidence="2 3" key="1">
    <citation type="journal article" date="2019" name="Philos. Trans. R. Soc. Lond., B, Biol. Sci.">
        <title>Ant behaviour and brain gene expression of defending hosts depend on the ecological success of the intruding social parasite.</title>
        <authorList>
            <person name="Kaur R."/>
            <person name="Stoldt M."/>
            <person name="Jongepier E."/>
            <person name="Feldmeyer B."/>
            <person name="Menzel F."/>
            <person name="Bornberg-Bauer E."/>
            <person name="Foitzik S."/>
        </authorList>
    </citation>
    <scope>NUCLEOTIDE SEQUENCE [LARGE SCALE GENOMIC DNA]</scope>
    <source>
        <tissue evidence="2">Whole body</tissue>
    </source>
</reference>
<evidence type="ECO:0000313" key="3">
    <source>
        <dbReference type="Proteomes" id="UP000310200"/>
    </source>
</evidence>
<dbReference type="AlphaFoldDB" id="A0A4S2KJ80"/>
<accession>A0A4S2KJ80</accession>
<dbReference type="EMBL" id="QBLH01002112">
    <property type="protein sequence ID" value="TGZ49635.1"/>
    <property type="molecule type" value="Genomic_DNA"/>
</dbReference>
<protein>
    <submittedName>
        <fullName evidence="2">Dual oxidase</fullName>
    </submittedName>
</protein>
<comment type="caution">
    <text evidence="2">The sequence shown here is derived from an EMBL/GenBank/DDBJ whole genome shotgun (WGS) entry which is preliminary data.</text>
</comment>
<sequence>MTRRRPPAPARSIAPLCAIAWAFWLVLPAETGAGPSYADNKQRYDGFYNNLIHPDWGAIGKYSNLCTESQVPSLFYYHARRVIT</sequence>
<evidence type="ECO:0000256" key="1">
    <source>
        <dbReference type="SAM" id="SignalP"/>
    </source>
</evidence>
<feature type="signal peptide" evidence="1">
    <location>
        <begin position="1"/>
        <end position="33"/>
    </location>
</feature>
<evidence type="ECO:0000313" key="2">
    <source>
        <dbReference type="EMBL" id="TGZ49635.1"/>
    </source>
</evidence>
<gene>
    <name evidence="2" type="ORF">DBV15_01984</name>
</gene>
<proteinExistence type="predicted"/>
<name>A0A4S2KJ80_9HYME</name>